<evidence type="ECO:0000256" key="1">
    <source>
        <dbReference type="ARBA" id="ARBA00023015"/>
    </source>
</evidence>
<keyword evidence="2" id="KW-0238">DNA-binding</keyword>
<dbReference type="PANTHER" id="PTHR46796">
    <property type="entry name" value="HTH-TYPE TRANSCRIPTIONAL ACTIVATOR RHAS-RELATED"/>
    <property type="match status" value="1"/>
</dbReference>
<dbReference type="SUPFAM" id="SSF46689">
    <property type="entry name" value="Homeodomain-like"/>
    <property type="match status" value="1"/>
</dbReference>
<dbReference type="AlphaFoldDB" id="B9Z822"/>
<dbReference type="PRINTS" id="PR00032">
    <property type="entry name" value="HTHARAC"/>
</dbReference>
<dbReference type="Proteomes" id="UP000003165">
    <property type="component" value="Unassembled WGS sequence"/>
</dbReference>
<dbReference type="GO" id="GO:0003700">
    <property type="term" value="F:DNA-binding transcription factor activity"/>
    <property type="evidence" value="ECO:0007669"/>
    <property type="project" value="InterPro"/>
</dbReference>
<keyword evidence="3" id="KW-0804">Transcription</keyword>
<comment type="caution">
    <text evidence="5">The sequence shown here is derived from an EMBL/GenBank/DDBJ whole genome shotgun (WGS) entry which is preliminary data.</text>
</comment>
<evidence type="ECO:0000256" key="2">
    <source>
        <dbReference type="ARBA" id="ARBA00023125"/>
    </source>
</evidence>
<protein>
    <submittedName>
        <fullName evidence="5">Transcriptional regulator, AraC family</fullName>
    </submittedName>
</protein>
<dbReference type="Gene3D" id="2.60.120.10">
    <property type="entry name" value="Jelly Rolls"/>
    <property type="match status" value="1"/>
</dbReference>
<reference evidence="5 6" key="1">
    <citation type="submission" date="2009-02" db="EMBL/GenBank/DDBJ databases">
        <title>Sequencing of the draft genome and assembly of Lutiella nitroferrum 2002.</title>
        <authorList>
            <consortium name="US DOE Joint Genome Institute (JGI-PGF)"/>
            <person name="Lucas S."/>
            <person name="Copeland A."/>
            <person name="Lapidus A."/>
            <person name="Glavina del Rio T."/>
            <person name="Tice H."/>
            <person name="Bruce D."/>
            <person name="Goodwin L."/>
            <person name="Pitluck S."/>
            <person name="Larimer F."/>
            <person name="Land M.L."/>
            <person name="Hauser L."/>
            <person name="Coates J.D."/>
        </authorList>
    </citation>
    <scope>NUCLEOTIDE SEQUENCE [LARGE SCALE GENOMIC DNA]</scope>
    <source>
        <strain evidence="5 6">2002</strain>
    </source>
</reference>
<name>B9Z822_9NEIS</name>
<feature type="domain" description="HTH araC/xylS-type" evidence="4">
    <location>
        <begin position="188"/>
        <end position="287"/>
    </location>
</feature>
<dbReference type="Pfam" id="PF12833">
    <property type="entry name" value="HTH_18"/>
    <property type="match status" value="1"/>
</dbReference>
<keyword evidence="1" id="KW-0805">Transcription regulation</keyword>
<dbReference type="InterPro" id="IPR020449">
    <property type="entry name" value="Tscrpt_reg_AraC-type_HTH"/>
</dbReference>
<evidence type="ECO:0000313" key="6">
    <source>
        <dbReference type="Proteomes" id="UP000003165"/>
    </source>
</evidence>
<dbReference type="InterPro" id="IPR050204">
    <property type="entry name" value="AraC_XylS_family_regulators"/>
</dbReference>
<evidence type="ECO:0000259" key="4">
    <source>
        <dbReference type="PROSITE" id="PS01124"/>
    </source>
</evidence>
<proteinExistence type="predicted"/>
<dbReference type="EMBL" id="ACIS01000011">
    <property type="protein sequence ID" value="EEG07077.1"/>
    <property type="molecule type" value="Genomic_DNA"/>
</dbReference>
<gene>
    <name evidence="5" type="ORF">FuraDRAFT_3508</name>
</gene>
<dbReference type="PROSITE" id="PS01124">
    <property type="entry name" value="HTH_ARAC_FAMILY_2"/>
    <property type="match status" value="1"/>
</dbReference>
<accession>B9Z822</accession>
<organism evidence="5 6">
    <name type="scientific">Pseudogulbenkiania ferrooxidans 2002</name>
    <dbReference type="NCBI Taxonomy" id="279714"/>
    <lineage>
        <taxon>Bacteria</taxon>
        <taxon>Pseudomonadati</taxon>
        <taxon>Pseudomonadota</taxon>
        <taxon>Betaproteobacteria</taxon>
        <taxon>Neisseriales</taxon>
        <taxon>Chromobacteriaceae</taxon>
        <taxon>Pseudogulbenkiania</taxon>
    </lineage>
</organism>
<dbReference type="InterPro" id="IPR009057">
    <property type="entry name" value="Homeodomain-like_sf"/>
</dbReference>
<dbReference type="GO" id="GO:0043565">
    <property type="term" value="F:sequence-specific DNA binding"/>
    <property type="evidence" value="ECO:0007669"/>
    <property type="project" value="InterPro"/>
</dbReference>
<dbReference type="Gene3D" id="1.10.10.60">
    <property type="entry name" value="Homeodomain-like"/>
    <property type="match status" value="2"/>
</dbReference>
<dbReference type="InterPro" id="IPR011051">
    <property type="entry name" value="RmlC_Cupin_sf"/>
</dbReference>
<keyword evidence="6" id="KW-1185">Reference proteome</keyword>
<dbReference type="InterPro" id="IPR018060">
    <property type="entry name" value="HTH_AraC"/>
</dbReference>
<dbReference type="SUPFAM" id="SSF51182">
    <property type="entry name" value="RmlC-like cupins"/>
    <property type="match status" value="1"/>
</dbReference>
<evidence type="ECO:0000256" key="3">
    <source>
        <dbReference type="ARBA" id="ARBA00023163"/>
    </source>
</evidence>
<sequence>MRRELAAFVHGLADGTRPLRLPGAAGEWAAGGDGHFHLAPELFLQVAGWTRFRFPHGELRLGPGEALVLPPKLLHAERVGAAEDGTPFCNIVVYAEGATLICHIAHEEAPGQPGILHLEARQHAQAHGIHDWLADAARLGRSSGAATNTEPAWAAAQARALVVAATAGVLRALDDASADTRQEPPLVARVRVLVQNQLGDHQLSVRRLAAQSGCTADYLSHLFSQTTGEHLAAFINRQRMERAARLLGESARAGKEVAWACGFATQSYFIRTFRAHFGVTPKAWRAAREQGTAERS</sequence>
<dbReference type="InterPro" id="IPR014710">
    <property type="entry name" value="RmlC-like_jellyroll"/>
</dbReference>
<dbReference type="eggNOG" id="COG2207">
    <property type="taxonomic scope" value="Bacteria"/>
</dbReference>
<evidence type="ECO:0000313" key="5">
    <source>
        <dbReference type="EMBL" id="EEG07077.1"/>
    </source>
</evidence>
<dbReference type="SMART" id="SM00342">
    <property type="entry name" value="HTH_ARAC"/>
    <property type="match status" value="1"/>
</dbReference>